<evidence type="ECO:0000256" key="6">
    <source>
        <dbReference type="ARBA" id="ARBA00023270"/>
    </source>
</evidence>
<dbReference type="GO" id="GO:0009229">
    <property type="term" value="P:thiamine diphosphate biosynthetic process"/>
    <property type="evidence" value="ECO:0007669"/>
    <property type="project" value="UniProtKB-UniRule"/>
</dbReference>
<evidence type="ECO:0000256" key="7">
    <source>
        <dbReference type="ARBA" id="ARBA00049897"/>
    </source>
</evidence>
<dbReference type="PANTHER" id="PTHR34266:SF2">
    <property type="entry name" value="THIAZOLE SYNTHASE"/>
    <property type="match status" value="1"/>
</dbReference>
<name>A0A2D2Q2Y3_PARLV</name>
<evidence type="ECO:0000313" key="10">
    <source>
        <dbReference type="EMBL" id="ATS18779.1"/>
    </source>
</evidence>
<feature type="binding site" evidence="8">
    <location>
        <begin position="203"/>
        <end position="204"/>
    </location>
    <ligand>
        <name>1-deoxy-D-xylulose 5-phosphate</name>
        <dbReference type="ChEBI" id="CHEBI:57792"/>
    </ligand>
</feature>
<evidence type="ECO:0000256" key="8">
    <source>
        <dbReference type="HAMAP-Rule" id="MF_00443"/>
    </source>
</evidence>
<dbReference type="Gene3D" id="3.20.20.70">
    <property type="entry name" value="Aldolase class I"/>
    <property type="match status" value="1"/>
</dbReference>
<evidence type="ECO:0000256" key="2">
    <source>
        <dbReference type="ARBA" id="ARBA00004948"/>
    </source>
</evidence>
<dbReference type="EMBL" id="CP018092">
    <property type="protein sequence ID" value="ATS18779.1"/>
    <property type="molecule type" value="Genomic_DNA"/>
</dbReference>
<dbReference type="InterPro" id="IPR008867">
    <property type="entry name" value="ThiG"/>
</dbReference>
<comment type="similarity">
    <text evidence="8">Belongs to the ThiG family.</text>
</comment>
<reference evidence="10 11" key="1">
    <citation type="submission" date="2016-11" db="EMBL/GenBank/DDBJ databases">
        <title>Complete genome sequence of thermophilic cyanobacteria strain Synechococcus sp. PCC6715.</title>
        <authorList>
            <person name="Tang J."/>
            <person name="Daroch M."/>
            <person name="Liang Y."/>
            <person name="Jiang D."/>
            <person name="Shah M."/>
        </authorList>
    </citation>
    <scope>NUCLEOTIDE SEQUENCE [LARGE SCALE GENOMIC DNA]</scope>
    <source>
        <strain evidence="10 11">PCC 6715</strain>
    </source>
</reference>
<keyword evidence="4 8" id="KW-0808">Transferase</keyword>
<dbReference type="RefSeq" id="WP_099799114.1">
    <property type="nucleotide sequence ID" value="NZ_CP018092.1"/>
</dbReference>
<feature type="active site" description="Schiff-base intermediate with DXP" evidence="8">
    <location>
        <position position="116"/>
    </location>
</feature>
<proteinExistence type="inferred from homology"/>
<keyword evidence="6 8" id="KW-0704">Schiff base</keyword>
<dbReference type="EC" id="2.8.1.10" evidence="3 8"/>
<dbReference type="SUPFAM" id="SSF110399">
    <property type="entry name" value="ThiG-like"/>
    <property type="match status" value="1"/>
</dbReference>
<dbReference type="UniPathway" id="UPA00060"/>
<evidence type="ECO:0000313" key="11">
    <source>
        <dbReference type="Proteomes" id="UP000231057"/>
    </source>
</evidence>
<comment type="subcellular location">
    <subcellularLocation>
        <location evidence="8">Cytoplasm</location>
    </subcellularLocation>
</comment>
<dbReference type="InterPro" id="IPR013785">
    <property type="entry name" value="Aldolase_TIM"/>
</dbReference>
<evidence type="ECO:0000256" key="3">
    <source>
        <dbReference type="ARBA" id="ARBA00011960"/>
    </source>
</evidence>
<dbReference type="CDD" id="cd04728">
    <property type="entry name" value="ThiG"/>
    <property type="match status" value="1"/>
</dbReference>
<feature type="domain" description="Thiazole synthase ThiG" evidence="9">
    <location>
        <begin position="17"/>
        <end position="268"/>
    </location>
</feature>
<keyword evidence="11" id="KW-1185">Reference proteome</keyword>
<dbReference type="GO" id="GO:1990107">
    <property type="term" value="F:thiazole synthase activity"/>
    <property type="evidence" value="ECO:0007669"/>
    <property type="project" value="UniProtKB-EC"/>
</dbReference>
<dbReference type="Pfam" id="PF05690">
    <property type="entry name" value="ThiG"/>
    <property type="match status" value="1"/>
</dbReference>
<evidence type="ECO:0000256" key="5">
    <source>
        <dbReference type="ARBA" id="ARBA00022977"/>
    </source>
</evidence>
<comment type="function">
    <text evidence="1 8">Catalyzes the rearrangement of 1-deoxy-D-xylulose 5-phosphate (DXP) to produce the thiazole phosphate moiety of thiamine. Sulfur is provided by the thiocarboxylate moiety of the carrier protein ThiS. In vitro, sulfur can be provided by H(2)S.</text>
</comment>
<dbReference type="HAMAP" id="MF_00443">
    <property type="entry name" value="ThiG"/>
    <property type="match status" value="1"/>
</dbReference>
<keyword evidence="5 8" id="KW-0784">Thiamine biosynthesis</keyword>
<dbReference type="AlphaFoldDB" id="A0A2D2Q2Y3"/>
<keyword evidence="8" id="KW-0963">Cytoplasm</keyword>
<protein>
    <recommendedName>
        <fullName evidence="3 8">Thiazole synthase</fullName>
        <ecNumber evidence="3 8">2.8.1.10</ecNumber>
    </recommendedName>
</protein>
<sequence length="277" mass="29016">MVTVHPPESLLHDRPLTIAGRQFRSRLMTGTGKYRSIADLQASVAASECEIVTVAVRRVQTNAPGHEGLVDALDWQKIWLLPNTAGCQTAEDAVRVARLGREMAKLLGQEENNFVKLEVIPDPKYLLPDPFGTLAAAEQLVKEGFAVLPYINADPLLAKRLEEVGCATVMPLASPIGSGQGLRNAANIQIIIDQARVPVVIDAGIGTPSEAAAAMELGADALLINTAIAQAGHAAAMAQAMAMATIAGRLAYLAGRIPVKPYASASSPSSGTITAAP</sequence>
<dbReference type="GO" id="GO:0005737">
    <property type="term" value="C:cytoplasm"/>
    <property type="evidence" value="ECO:0007669"/>
    <property type="project" value="UniProtKB-SubCell"/>
</dbReference>
<feature type="binding site" evidence="8">
    <location>
        <position position="177"/>
    </location>
    <ligand>
        <name>1-deoxy-D-xylulose 5-phosphate</name>
        <dbReference type="ChEBI" id="CHEBI:57792"/>
    </ligand>
</feature>
<dbReference type="OrthoDB" id="9805935at2"/>
<comment type="catalytic activity">
    <reaction evidence="7 8">
        <text>[ThiS sulfur-carrier protein]-C-terminal-Gly-aminoethanethioate + 2-iminoacetate + 1-deoxy-D-xylulose 5-phosphate = [ThiS sulfur-carrier protein]-C-terminal Gly-Gly + 2-[(2R,5Z)-2-carboxy-4-methylthiazol-5(2H)-ylidene]ethyl phosphate + 2 H2O + H(+)</text>
        <dbReference type="Rhea" id="RHEA:26297"/>
        <dbReference type="Rhea" id="RHEA-COMP:12909"/>
        <dbReference type="Rhea" id="RHEA-COMP:19908"/>
        <dbReference type="ChEBI" id="CHEBI:15377"/>
        <dbReference type="ChEBI" id="CHEBI:15378"/>
        <dbReference type="ChEBI" id="CHEBI:57792"/>
        <dbReference type="ChEBI" id="CHEBI:62899"/>
        <dbReference type="ChEBI" id="CHEBI:77846"/>
        <dbReference type="ChEBI" id="CHEBI:90778"/>
        <dbReference type="ChEBI" id="CHEBI:232372"/>
        <dbReference type="EC" id="2.8.1.10"/>
    </reaction>
</comment>
<dbReference type="PANTHER" id="PTHR34266">
    <property type="entry name" value="THIAZOLE SYNTHASE"/>
    <property type="match status" value="1"/>
</dbReference>
<dbReference type="KEGG" id="slw:BRW62_08480"/>
<comment type="pathway">
    <text evidence="2 8">Cofactor biosynthesis; thiamine diphosphate biosynthesis.</text>
</comment>
<comment type="subunit">
    <text evidence="8">Homotetramer. Forms heterodimers with either ThiH or ThiS.</text>
</comment>
<evidence type="ECO:0000256" key="1">
    <source>
        <dbReference type="ARBA" id="ARBA00002834"/>
    </source>
</evidence>
<evidence type="ECO:0000256" key="4">
    <source>
        <dbReference type="ARBA" id="ARBA00022679"/>
    </source>
</evidence>
<dbReference type="Proteomes" id="UP000231057">
    <property type="component" value="Chromosome"/>
</dbReference>
<dbReference type="InterPro" id="IPR033983">
    <property type="entry name" value="Thiazole_synthase_ThiG"/>
</dbReference>
<feature type="binding site" evidence="8">
    <location>
        <begin position="225"/>
        <end position="226"/>
    </location>
    <ligand>
        <name>1-deoxy-D-xylulose 5-phosphate</name>
        <dbReference type="ChEBI" id="CHEBI:57792"/>
    </ligand>
</feature>
<organism evidence="10 11">
    <name type="scientific">Parathermosynechococcus lividus PCC 6715</name>
    <dbReference type="NCBI Taxonomy" id="1917166"/>
    <lineage>
        <taxon>Bacteria</taxon>
        <taxon>Bacillati</taxon>
        <taxon>Cyanobacteriota</taxon>
        <taxon>Cyanophyceae</taxon>
        <taxon>Acaryochloridales</taxon>
        <taxon>Thermosynechococcaceae</taxon>
        <taxon>Parathermosynechococcus</taxon>
    </lineage>
</organism>
<evidence type="ECO:0000259" key="9">
    <source>
        <dbReference type="Pfam" id="PF05690"/>
    </source>
</evidence>
<reference evidence="11" key="2">
    <citation type="journal article" date="2022" name="Front. Microbiol.">
        <title>Comparative Genomic Analysis Revealed Distinct Molecular Components and Organization of CO2-Concentrating Mechanism in Thermophilic Cyanobacteria.</title>
        <authorList>
            <person name="Tang J."/>
            <person name="Zhou H."/>
            <person name="Yao D."/>
            <person name="Riaz S."/>
            <person name="You D."/>
            <person name="Klepacz-Smolka A."/>
            <person name="Daroch M."/>
        </authorList>
    </citation>
    <scope>NUCLEOTIDE SEQUENCE [LARGE SCALE GENOMIC DNA]</scope>
    <source>
        <strain evidence="11">PCC 6715</strain>
    </source>
</reference>
<gene>
    <name evidence="8" type="primary">thiG</name>
    <name evidence="10" type="ORF">BRW62_08480</name>
</gene>
<accession>A0A2D2Q2Y3</accession>